<dbReference type="Gramene" id="LPERR12G15810.1">
    <property type="protein sequence ID" value="LPERR12G15810.1"/>
    <property type="gene ID" value="LPERR12G15810"/>
</dbReference>
<dbReference type="EnsemblPlants" id="LPERR12G15810.1">
    <property type="protein sequence ID" value="LPERR12G15810.1"/>
    <property type="gene ID" value="LPERR12G15810"/>
</dbReference>
<dbReference type="Proteomes" id="UP000032180">
    <property type="component" value="Chromosome 12"/>
</dbReference>
<evidence type="ECO:0000313" key="2">
    <source>
        <dbReference type="Proteomes" id="UP000032180"/>
    </source>
</evidence>
<name>A0A0D9Y1F0_9ORYZ</name>
<dbReference type="HOGENOM" id="CLU_138180_0_0_1"/>
<protein>
    <submittedName>
        <fullName evidence="1">Uncharacterized protein</fullName>
    </submittedName>
</protein>
<sequence>MCLHKFVAGCRGMARRRVIQLQSPWLLAYYCTGEGRGKRTKQAVCGENGKFLKHNHRFLIYNFYVQHIPVSVLVKHQEKAIPNGPISNYRCSPLSSFMYEPKLSDKILLPEAVPPNLTDHGIEAWIESPYLALVHLKHHPEEGGVGRYGGLAAAHPCTWCAIGCAVDALAVGVAAGHIWAHGTFVAAYEP</sequence>
<keyword evidence="2" id="KW-1185">Reference proteome</keyword>
<reference evidence="2" key="2">
    <citation type="submission" date="2013-12" db="EMBL/GenBank/DDBJ databases">
        <authorList>
            <person name="Yu Y."/>
            <person name="Lee S."/>
            <person name="de Baynast K."/>
            <person name="Wissotski M."/>
            <person name="Liu L."/>
            <person name="Talag J."/>
            <person name="Goicoechea J."/>
            <person name="Angelova A."/>
            <person name="Jetty R."/>
            <person name="Kudrna D."/>
            <person name="Golser W."/>
            <person name="Rivera L."/>
            <person name="Zhang J."/>
            <person name="Wing R."/>
        </authorList>
    </citation>
    <scope>NUCLEOTIDE SEQUENCE</scope>
</reference>
<accession>A0A0D9Y1F0</accession>
<dbReference type="AlphaFoldDB" id="A0A0D9Y1F0"/>
<reference evidence="1 2" key="1">
    <citation type="submission" date="2012-08" db="EMBL/GenBank/DDBJ databases">
        <title>Oryza genome evolution.</title>
        <authorList>
            <person name="Wing R.A."/>
        </authorList>
    </citation>
    <scope>NUCLEOTIDE SEQUENCE</scope>
</reference>
<proteinExistence type="predicted"/>
<reference evidence="1" key="3">
    <citation type="submission" date="2015-04" db="UniProtKB">
        <authorList>
            <consortium name="EnsemblPlants"/>
        </authorList>
    </citation>
    <scope>IDENTIFICATION</scope>
</reference>
<organism evidence="1 2">
    <name type="scientific">Leersia perrieri</name>
    <dbReference type="NCBI Taxonomy" id="77586"/>
    <lineage>
        <taxon>Eukaryota</taxon>
        <taxon>Viridiplantae</taxon>
        <taxon>Streptophyta</taxon>
        <taxon>Embryophyta</taxon>
        <taxon>Tracheophyta</taxon>
        <taxon>Spermatophyta</taxon>
        <taxon>Magnoliopsida</taxon>
        <taxon>Liliopsida</taxon>
        <taxon>Poales</taxon>
        <taxon>Poaceae</taxon>
        <taxon>BOP clade</taxon>
        <taxon>Oryzoideae</taxon>
        <taxon>Oryzeae</taxon>
        <taxon>Oryzinae</taxon>
        <taxon>Leersia</taxon>
    </lineage>
</organism>
<evidence type="ECO:0000313" key="1">
    <source>
        <dbReference type="EnsemblPlants" id="LPERR12G15810.1"/>
    </source>
</evidence>